<sequence length="219" mass="24891">MKDTTTAKSVITSGHLQKAITYVQYREMIDKLLAENKTSGNDHSEAMVAYTRMNLHRMRRVEKTVLGDEMVQVMLSVQTPMTWVVLTEAWCGDAAQCLPAIVKIADASPLVEVKLLLRDENLDVMDAYLTNGGRSIPKLIALKTDTMEVLGTWGPRPEPAHKLYMEMKEQNLPFNEFAEKLHGWYAKDRSRTLQQEFIGLINDWSKLTAPEDMTVERCS</sequence>
<dbReference type="InterPro" id="IPR036249">
    <property type="entry name" value="Thioredoxin-like_sf"/>
</dbReference>
<keyword evidence="2" id="KW-1185">Reference proteome</keyword>
<proteinExistence type="predicted"/>
<comment type="caution">
    <text evidence="1">The sequence shown here is derived from an EMBL/GenBank/DDBJ whole genome shotgun (WGS) entry which is preliminary data.</text>
</comment>
<evidence type="ECO:0000313" key="2">
    <source>
        <dbReference type="Proteomes" id="UP000186551"/>
    </source>
</evidence>
<name>A0A1Q5PIA3_9BACT</name>
<dbReference type="RefSeq" id="WP_073850386.1">
    <property type="nucleotide sequence ID" value="NZ_LVWA01000002.1"/>
</dbReference>
<reference evidence="1 2" key="1">
    <citation type="submission" date="2016-03" db="EMBL/GenBank/DDBJ databases">
        <title>Genome sequence of Pontibacter sp. nov., of the family cytophagaceae, isolated from marine sediment of the Yellow Sea, China.</title>
        <authorList>
            <person name="Zhang G."/>
            <person name="Zhang R."/>
        </authorList>
    </citation>
    <scope>NUCLEOTIDE SEQUENCE [LARGE SCALE GENOMIC DNA]</scope>
    <source>
        <strain evidence="1 2">S10-8</strain>
    </source>
</reference>
<dbReference type="STRING" id="1797110.A3841_08005"/>
<evidence type="ECO:0000313" key="1">
    <source>
        <dbReference type="EMBL" id="OKL41941.1"/>
    </source>
</evidence>
<gene>
    <name evidence="1" type="ORF">A3841_08005</name>
</gene>
<dbReference type="Proteomes" id="UP000186551">
    <property type="component" value="Unassembled WGS sequence"/>
</dbReference>
<dbReference type="AlphaFoldDB" id="A0A1Q5PIA3"/>
<protein>
    <submittedName>
        <fullName evidence="1">Thioredoxin</fullName>
    </submittedName>
</protein>
<dbReference type="OrthoDB" id="6120799at2"/>
<accession>A0A1Q5PIA3</accession>
<dbReference type="SUPFAM" id="SSF52833">
    <property type="entry name" value="Thioredoxin-like"/>
    <property type="match status" value="1"/>
</dbReference>
<dbReference type="Pfam" id="PF14595">
    <property type="entry name" value="Thioredoxin_9"/>
    <property type="match status" value="1"/>
</dbReference>
<dbReference type="EMBL" id="LVWA01000002">
    <property type="protein sequence ID" value="OKL41941.1"/>
    <property type="molecule type" value="Genomic_DNA"/>
</dbReference>
<organism evidence="1 2">
    <name type="scientific">Pontibacter flavimaris</name>
    <dbReference type="NCBI Taxonomy" id="1797110"/>
    <lineage>
        <taxon>Bacteria</taxon>
        <taxon>Pseudomonadati</taxon>
        <taxon>Bacteroidota</taxon>
        <taxon>Cytophagia</taxon>
        <taxon>Cytophagales</taxon>
        <taxon>Hymenobacteraceae</taxon>
        <taxon>Pontibacter</taxon>
    </lineage>
</organism>
<dbReference type="Gene3D" id="3.40.30.10">
    <property type="entry name" value="Glutaredoxin"/>
    <property type="match status" value="1"/>
</dbReference>